<feature type="region of interest" description="Disordered" evidence="1">
    <location>
        <begin position="92"/>
        <end position="133"/>
    </location>
</feature>
<sequence>MTTGTDPSTVPDWPAPVVRLTGQGTVEVDGAVLPLPPGLDGADARQWAVKNVAERYARLGRAIRVTAVEADGTSFPLIVHPDGTVEALAVEAAGGRRGKRRPRPAAATAKSDTPRGGKSAPGAKGANGRSQEGKSQAKGLIAMGAFLGVIVLGGVVVFSGGGGDPDTAPHSVATTPSAKPTPPPPANLPRPAPDGWTTRAAWALKISGQIGPAVDEDGTIAAVTDKGQLVVLDGASGVTKWSAGVPNDASGSLVFTRIDGRRVVAVSTGQALHYWGIDGDEHPHHSVNIPNSGTVTFLGPSPLISLRDATAAVIADGKVQNVDLPVRTTALAADQQTVLAADPSGHWWRLAPGKQPDKGLEMKSPADKAQLNTVLGVDGGRLVGVWKKDDTTWATAYDAATGKPLATGKAAKDPGTLTVRAAGPLVAVGPLLLDTQRGSSREVTGATPRSAAAGRIYAVDPQQRWHTLTTGADVVMNSKDVAIPLGVSAKRALVVADKLGEKLLYALTPSTNGDQQPAPDGSGQVAAPEPPGQGTS</sequence>
<feature type="region of interest" description="Disordered" evidence="1">
    <location>
        <begin position="166"/>
        <end position="195"/>
    </location>
</feature>
<feature type="transmembrane region" description="Helical" evidence="2">
    <location>
        <begin position="139"/>
        <end position="161"/>
    </location>
</feature>
<dbReference type="SUPFAM" id="SSF50998">
    <property type="entry name" value="Quinoprotein alcohol dehydrogenase-like"/>
    <property type="match status" value="1"/>
</dbReference>
<keyword evidence="2" id="KW-0472">Membrane</keyword>
<dbReference type="Gene3D" id="2.130.10.10">
    <property type="entry name" value="YVTN repeat-like/Quinoprotein amine dehydrogenase"/>
    <property type="match status" value="1"/>
</dbReference>
<feature type="region of interest" description="Disordered" evidence="1">
    <location>
        <begin position="508"/>
        <end position="536"/>
    </location>
</feature>
<reference evidence="3" key="1">
    <citation type="submission" date="2021-03" db="EMBL/GenBank/DDBJ databases">
        <title>Streptomyces strains.</title>
        <authorList>
            <person name="Lund M.B."/>
            <person name="Toerring T."/>
        </authorList>
    </citation>
    <scope>NUCLEOTIDE SEQUENCE</scope>
    <source>
        <strain evidence="3">JCM 4242</strain>
    </source>
</reference>
<evidence type="ECO:0000313" key="3">
    <source>
        <dbReference type="EMBL" id="MBO0652711.1"/>
    </source>
</evidence>
<dbReference type="EMBL" id="JAFMOF010000001">
    <property type="protein sequence ID" value="MBO0652711.1"/>
    <property type="molecule type" value="Genomic_DNA"/>
</dbReference>
<evidence type="ECO:0000256" key="2">
    <source>
        <dbReference type="SAM" id="Phobius"/>
    </source>
</evidence>
<feature type="compositionally biased region" description="Pro residues" evidence="1">
    <location>
        <begin position="179"/>
        <end position="192"/>
    </location>
</feature>
<keyword evidence="2" id="KW-1133">Transmembrane helix</keyword>
<protein>
    <submittedName>
        <fullName evidence="3">Uncharacterized protein</fullName>
    </submittedName>
</protein>
<keyword evidence="2" id="KW-0812">Transmembrane</keyword>
<dbReference type="Proteomes" id="UP000664781">
    <property type="component" value="Unassembled WGS sequence"/>
</dbReference>
<evidence type="ECO:0000313" key="4">
    <source>
        <dbReference type="Proteomes" id="UP000664781"/>
    </source>
</evidence>
<keyword evidence="4" id="KW-1185">Reference proteome</keyword>
<dbReference type="InterPro" id="IPR011047">
    <property type="entry name" value="Quinoprotein_ADH-like_sf"/>
</dbReference>
<gene>
    <name evidence="3" type="ORF">J1792_07920</name>
</gene>
<name>A0A939FIJ2_9ACTN</name>
<accession>A0A939FIJ2</accession>
<evidence type="ECO:0000256" key="1">
    <source>
        <dbReference type="SAM" id="MobiDB-lite"/>
    </source>
</evidence>
<dbReference type="AlphaFoldDB" id="A0A939FIJ2"/>
<organism evidence="3 4">
    <name type="scientific">Streptomyces triculaminicus</name>
    <dbReference type="NCBI Taxonomy" id="2816232"/>
    <lineage>
        <taxon>Bacteria</taxon>
        <taxon>Bacillati</taxon>
        <taxon>Actinomycetota</taxon>
        <taxon>Actinomycetes</taxon>
        <taxon>Kitasatosporales</taxon>
        <taxon>Streptomycetaceae</taxon>
        <taxon>Streptomyces</taxon>
    </lineage>
</organism>
<comment type="caution">
    <text evidence="3">The sequence shown here is derived from an EMBL/GenBank/DDBJ whole genome shotgun (WGS) entry which is preliminary data.</text>
</comment>
<dbReference type="RefSeq" id="WP_207246890.1">
    <property type="nucleotide sequence ID" value="NZ_JAFMOF010000001.1"/>
</dbReference>
<proteinExistence type="predicted"/>
<dbReference type="InterPro" id="IPR015943">
    <property type="entry name" value="WD40/YVTN_repeat-like_dom_sf"/>
</dbReference>